<sequence length="415" mass="47173">MQSSQQRVTSPASNDPFGIFEAPAPPQPVSVPATPQQHLENQMQTLHFNDNTPGKHSIMPNEDEEEGLALIDVELYEEETTNNKFEGAKEVESDRESDKKEAMSPRRKDKNADIAPPPPMPPGRENAEFLSRNQGMITSPLPRPSLVLHAGYVLARISFRTVLLRKWKQTFWIQYGPTQLLFFRSYADFGDWLNNPYHTAKAREYLVKLRVDFVSDLKKKSVMGYQVTQIRRKPYGKNVMLHFKLERWMDYGPTIAAAFAARQEEMIQSDYYKNNKHERSDEDGGMNTTNDVSALRKIILGCMRNARDQALLASQERMNSPMQQPEYQGRYAEDESTRQEAGRQNDGSAEKFHAASQSSKAGLYHQAFAAESSERRKWQGGDTEQNDSSREISQSESSNEVAKQEAVTQVVDLLG</sequence>
<feature type="region of interest" description="Disordered" evidence="1">
    <location>
        <begin position="1"/>
        <end position="65"/>
    </location>
</feature>
<feature type="compositionally biased region" description="Basic and acidic residues" evidence="1">
    <location>
        <begin position="86"/>
        <end position="112"/>
    </location>
</feature>
<accession>A0ABD3P061</accession>
<evidence type="ECO:0008006" key="4">
    <source>
        <dbReference type="Google" id="ProtNLM"/>
    </source>
</evidence>
<feature type="compositionally biased region" description="Basic and acidic residues" evidence="1">
    <location>
        <begin position="331"/>
        <end position="353"/>
    </location>
</feature>
<proteinExistence type="predicted"/>
<evidence type="ECO:0000313" key="2">
    <source>
        <dbReference type="EMBL" id="KAL3781377.1"/>
    </source>
</evidence>
<name>A0ABD3P061_9STRA</name>
<feature type="compositionally biased region" description="Polar residues" evidence="1">
    <location>
        <begin position="316"/>
        <end position="326"/>
    </location>
</feature>
<feature type="compositionally biased region" description="Polar residues" evidence="1">
    <location>
        <begin position="1"/>
        <end position="13"/>
    </location>
</feature>
<feature type="region of interest" description="Disordered" evidence="1">
    <location>
        <begin position="79"/>
        <end position="127"/>
    </location>
</feature>
<evidence type="ECO:0000313" key="3">
    <source>
        <dbReference type="Proteomes" id="UP001530400"/>
    </source>
</evidence>
<reference evidence="2 3" key="1">
    <citation type="submission" date="2024-10" db="EMBL/GenBank/DDBJ databases">
        <title>Updated reference genomes for cyclostephanoid diatoms.</title>
        <authorList>
            <person name="Roberts W.R."/>
            <person name="Alverson A.J."/>
        </authorList>
    </citation>
    <scope>NUCLEOTIDE SEQUENCE [LARGE SCALE GENOMIC DNA]</scope>
    <source>
        <strain evidence="2 3">AJA010-31</strain>
    </source>
</reference>
<keyword evidence="3" id="KW-1185">Reference proteome</keyword>
<dbReference type="EMBL" id="JALLPJ020000848">
    <property type="protein sequence ID" value="KAL3781377.1"/>
    <property type="molecule type" value="Genomic_DNA"/>
</dbReference>
<evidence type="ECO:0000256" key="1">
    <source>
        <dbReference type="SAM" id="MobiDB-lite"/>
    </source>
</evidence>
<feature type="region of interest" description="Disordered" evidence="1">
    <location>
        <begin position="314"/>
        <end position="415"/>
    </location>
</feature>
<comment type="caution">
    <text evidence="2">The sequence shown here is derived from an EMBL/GenBank/DDBJ whole genome shotgun (WGS) entry which is preliminary data.</text>
</comment>
<organism evidence="2 3">
    <name type="scientific">Cyclotella atomus</name>
    <dbReference type="NCBI Taxonomy" id="382360"/>
    <lineage>
        <taxon>Eukaryota</taxon>
        <taxon>Sar</taxon>
        <taxon>Stramenopiles</taxon>
        <taxon>Ochrophyta</taxon>
        <taxon>Bacillariophyta</taxon>
        <taxon>Coscinodiscophyceae</taxon>
        <taxon>Thalassiosirophycidae</taxon>
        <taxon>Stephanodiscales</taxon>
        <taxon>Stephanodiscaceae</taxon>
        <taxon>Cyclotella</taxon>
    </lineage>
</organism>
<dbReference type="AlphaFoldDB" id="A0ABD3P061"/>
<dbReference type="Proteomes" id="UP001530400">
    <property type="component" value="Unassembled WGS sequence"/>
</dbReference>
<feature type="compositionally biased region" description="Polar residues" evidence="1">
    <location>
        <begin position="38"/>
        <end position="54"/>
    </location>
</feature>
<protein>
    <recommendedName>
        <fullName evidence="4">PH domain-containing protein</fullName>
    </recommendedName>
</protein>
<gene>
    <name evidence="2" type="ORF">ACHAWO_010279</name>
</gene>
<feature type="compositionally biased region" description="Low complexity" evidence="1">
    <location>
        <begin position="391"/>
        <end position="400"/>
    </location>
</feature>